<sequence>MSDAYATEVDLPAPPEEVFRHLTDPAAMIRWMGQHATLEPVPGGAFEVDINGVPVRGRYLEVDPPRRVLVSWGVAGNGDMPPGATEVEFTLTPIAAGTRLRLVHRGLSETQAEMHATGWQHFLARLTHAAAGDDPGPDPWQNPS</sequence>
<feature type="domain" description="Activator of Hsp90 ATPase homologue 1/2-like C-terminal" evidence="2">
    <location>
        <begin position="13"/>
        <end position="129"/>
    </location>
</feature>
<comment type="similarity">
    <text evidence="1">Belongs to the AHA1 family.</text>
</comment>
<dbReference type="Gene3D" id="3.30.530.20">
    <property type="match status" value="1"/>
</dbReference>
<comment type="caution">
    <text evidence="3">The sequence shown here is derived from an EMBL/GenBank/DDBJ whole genome shotgun (WGS) entry which is preliminary data.</text>
</comment>
<accession>A0A6P2C5R6</accession>
<name>A0A6P2C5R6_9ACTN</name>
<dbReference type="CDD" id="cd07814">
    <property type="entry name" value="SRPBCC_CalC_Aha1-like"/>
    <property type="match status" value="1"/>
</dbReference>
<evidence type="ECO:0000256" key="1">
    <source>
        <dbReference type="ARBA" id="ARBA00006817"/>
    </source>
</evidence>
<dbReference type="Proteomes" id="UP000460272">
    <property type="component" value="Unassembled WGS sequence"/>
</dbReference>
<dbReference type="Pfam" id="PF08327">
    <property type="entry name" value="AHSA1"/>
    <property type="match status" value="1"/>
</dbReference>
<dbReference type="InterPro" id="IPR013538">
    <property type="entry name" value="ASHA1/2-like_C"/>
</dbReference>
<dbReference type="InterPro" id="IPR023393">
    <property type="entry name" value="START-like_dom_sf"/>
</dbReference>
<protein>
    <submittedName>
        <fullName evidence="3">SRPBCC domain-containing protein</fullName>
    </submittedName>
</protein>
<organism evidence="3 4">
    <name type="scientific">Trebonia kvetii</name>
    <dbReference type="NCBI Taxonomy" id="2480626"/>
    <lineage>
        <taxon>Bacteria</taxon>
        <taxon>Bacillati</taxon>
        <taxon>Actinomycetota</taxon>
        <taxon>Actinomycetes</taxon>
        <taxon>Streptosporangiales</taxon>
        <taxon>Treboniaceae</taxon>
        <taxon>Trebonia</taxon>
    </lineage>
</organism>
<dbReference type="SUPFAM" id="SSF55961">
    <property type="entry name" value="Bet v1-like"/>
    <property type="match status" value="1"/>
</dbReference>
<evidence type="ECO:0000259" key="2">
    <source>
        <dbReference type="Pfam" id="PF08327"/>
    </source>
</evidence>
<dbReference type="EMBL" id="RPFW01000001">
    <property type="protein sequence ID" value="TVZ06772.1"/>
    <property type="molecule type" value="Genomic_DNA"/>
</dbReference>
<dbReference type="RefSeq" id="WP_145851525.1">
    <property type="nucleotide sequence ID" value="NZ_RPFW01000001.1"/>
</dbReference>
<reference evidence="3 4" key="1">
    <citation type="submission" date="2018-11" db="EMBL/GenBank/DDBJ databases">
        <title>Trebonia kvetii gen.nov., sp.nov., a novel acidophilic actinobacterium, and proposal of the new actinobacterial family Treboniaceae fam. nov.</title>
        <authorList>
            <person name="Rapoport D."/>
            <person name="Sagova-Mareckova M."/>
            <person name="Sedlacek I."/>
            <person name="Provaznik J."/>
            <person name="Kralova S."/>
            <person name="Pavlinic D."/>
            <person name="Benes V."/>
            <person name="Kopecky J."/>
        </authorList>
    </citation>
    <scope>NUCLEOTIDE SEQUENCE [LARGE SCALE GENOMIC DNA]</scope>
    <source>
        <strain evidence="3 4">15Tr583</strain>
    </source>
</reference>
<gene>
    <name evidence="3" type="ORF">EAS64_05275</name>
</gene>
<proteinExistence type="inferred from homology"/>
<dbReference type="OrthoDB" id="8755073at2"/>
<keyword evidence="4" id="KW-1185">Reference proteome</keyword>
<evidence type="ECO:0000313" key="4">
    <source>
        <dbReference type="Proteomes" id="UP000460272"/>
    </source>
</evidence>
<dbReference type="AlphaFoldDB" id="A0A6P2C5R6"/>
<evidence type="ECO:0000313" key="3">
    <source>
        <dbReference type="EMBL" id="TVZ06772.1"/>
    </source>
</evidence>